<reference evidence="2" key="1">
    <citation type="submission" date="2018-11" db="EMBL/GenBank/DDBJ databases">
        <authorList>
            <consortium name="Pathogen Informatics"/>
        </authorList>
    </citation>
    <scope>NUCLEOTIDE SEQUENCE</scope>
</reference>
<feature type="region of interest" description="Disordered" evidence="1">
    <location>
        <begin position="284"/>
        <end position="305"/>
    </location>
</feature>
<feature type="compositionally biased region" description="Basic residues" evidence="1">
    <location>
        <begin position="229"/>
        <end position="243"/>
    </location>
</feature>
<accession>A0A448XHT3</accession>
<proteinExistence type="predicted"/>
<evidence type="ECO:0000313" key="2">
    <source>
        <dbReference type="EMBL" id="VEL37136.1"/>
    </source>
</evidence>
<sequence length="353" mass="38000">MRHYPRYLQEDGAFIASCSDSDWVDGADAGADGVSGDEHRQEMLFHRSMAARATLPAIGVRLQIARRLSRPSSILTPSTQTLNTPASLLAQRSGAISTVSCRSLAPGDVVSPSPRLLQQPAASFSHLPGSWSQKQTPNKHWSYRDPENRDNLHPGSLEAVSTQSSVQMHRLSGSKSSSVQNQDLFESSSPALPACHTTLNVPSPTLLPPASSDAEGTLAQPESVEATCAHHHPPPPLKPHLKPLMRSTTLGRADGLQERRQSSQWPDSCLQPAKVLSSTQMVATSPSPSARIGLTPPLPKPRGGLRFTSPFPQRIEAMTEPCTPTSPLGLSPHVFSSQAFTKPCLSPYEPEIE</sequence>
<dbReference type="Proteomes" id="UP000784294">
    <property type="component" value="Unassembled WGS sequence"/>
</dbReference>
<dbReference type="EMBL" id="CAAALY010254114">
    <property type="protein sequence ID" value="VEL37136.1"/>
    <property type="molecule type" value="Genomic_DNA"/>
</dbReference>
<gene>
    <name evidence="2" type="ORF">PXEA_LOCUS30576</name>
</gene>
<comment type="caution">
    <text evidence="2">The sequence shown here is derived from an EMBL/GenBank/DDBJ whole genome shotgun (WGS) entry which is preliminary data.</text>
</comment>
<feature type="compositionally biased region" description="Polar residues" evidence="1">
    <location>
        <begin position="130"/>
        <end position="139"/>
    </location>
</feature>
<feature type="compositionally biased region" description="Basic and acidic residues" evidence="1">
    <location>
        <begin position="142"/>
        <end position="152"/>
    </location>
</feature>
<protein>
    <submittedName>
        <fullName evidence="2">Uncharacterized protein</fullName>
    </submittedName>
</protein>
<evidence type="ECO:0000313" key="3">
    <source>
        <dbReference type="Proteomes" id="UP000784294"/>
    </source>
</evidence>
<organism evidence="2 3">
    <name type="scientific">Protopolystoma xenopodis</name>
    <dbReference type="NCBI Taxonomy" id="117903"/>
    <lineage>
        <taxon>Eukaryota</taxon>
        <taxon>Metazoa</taxon>
        <taxon>Spiralia</taxon>
        <taxon>Lophotrochozoa</taxon>
        <taxon>Platyhelminthes</taxon>
        <taxon>Monogenea</taxon>
        <taxon>Polyopisthocotylea</taxon>
        <taxon>Polystomatidea</taxon>
        <taxon>Polystomatidae</taxon>
        <taxon>Protopolystoma</taxon>
    </lineage>
</organism>
<feature type="region of interest" description="Disordered" evidence="1">
    <location>
        <begin position="123"/>
        <end position="243"/>
    </location>
</feature>
<dbReference type="AlphaFoldDB" id="A0A448XHT3"/>
<feature type="compositionally biased region" description="Polar residues" evidence="1">
    <location>
        <begin position="159"/>
        <end position="190"/>
    </location>
</feature>
<evidence type="ECO:0000256" key="1">
    <source>
        <dbReference type="SAM" id="MobiDB-lite"/>
    </source>
</evidence>
<name>A0A448XHT3_9PLAT</name>
<keyword evidence="3" id="KW-1185">Reference proteome</keyword>